<protein>
    <submittedName>
        <fullName evidence="1">Uncharacterized protein</fullName>
    </submittedName>
</protein>
<comment type="caution">
    <text evidence="1">The sequence shown here is derived from an EMBL/GenBank/DDBJ whole genome shotgun (WGS) entry which is preliminary data.</text>
</comment>
<name>A0ACB9R7L3_9MYRT</name>
<evidence type="ECO:0000313" key="2">
    <source>
        <dbReference type="Proteomes" id="UP001057402"/>
    </source>
</evidence>
<reference evidence="2" key="1">
    <citation type="journal article" date="2023" name="Front. Plant Sci.">
        <title>Chromosomal-level genome assembly of Melastoma candidum provides insights into trichome evolution.</title>
        <authorList>
            <person name="Zhong Y."/>
            <person name="Wu W."/>
            <person name="Sun C."/>
            <person name="Zou P."/>
            <person name="Liu Y."/>
            <person name="Dai S."/>
            <person name="Zhou R."/>
        </authorList>
    </citation>
    <scope>NUCLEOTIDE SEQUENCE [LARGE SCALE GENOMIC DNA]</scope>
</reference>
<proteinExistence type="predicted"/>
<evidence type="ECO:0000313" key="1">
    <source>
        <dbReference type="EMBL" id="KAI4375027.1"/>
    </source>
</evidence>
<organism evidence="1 2">
    <name type="scientific">Melastoma candidum</name>
    <dbReference type="NCBI Taxonomy" id="119954"/>
    <lineage>
        <taxon>Eukaryota</taxon>
        <taxon>Viridiplantae</taxon>
        <taxon>Streptophyta</taxon>
        <taxon>Embryophyta</taxon>
        <taxon>Tracheophyta</taxon>
        <taxon>Spermatophyta</taxon>
        <taxon>Magnoliopsida</taxon>
        <taxon>eudicotyledons</taxon>
        <taxon>Gunneridae</taxon>
        <taxon>Pentapetalae</taxon>
        <taxon>rosids</taxon>
        <taxon>malvids</taxon>
        <taxon>Myrtales</taxon>
        <taxon>Melastomataceae</taxon>
        <taxon>Melastomatoideae</taxon>
        <taxon>Melastomateae</taxon>
        <taxon>Melastoma</taxon>
    </lineage>
</organism>
<dbReference type="Proteomes" id="UP001057402">
    <property type="component" value="Chromosome 4"/>
</dbReference>
<dbReference type="EMBL" id="CM042883">
    <property type="protein sequence ID" value="KAI4375027.1"/>
    <property type="molecule type" value="Genomic_DNA"/>
</dbReference>
<sequence length="289" mass="33217">MSDRRAVIQAAFWYGLIVHFRIYPIIYALPIILLLDPRLCQLGQKQIVKVWSPSQSQSIQTDRVVAKLNALGELKGLFSKERNAFGVISTLVFLSLTGFSFYLYEWEFLHEALLYHLGRTDPRHNFSIYFYHIFFIWTGSSPWWKSSYPSCLSLWCNWLLFSALHGTCHSAFFFKQLHSWPLQGHHNTVLCVVLLLAAFNSVVGQHASKMEWLGLHGVMDRSSDPLAFLGFYLLEFKGKNVFLQLWIAGIVFLAATTFVLVMIISRHVVYSPLFQPLAWASSKNKGKCE</sequence>
<accession>A0ACB9R7L3</accession>
<gene>
    <name evidence="1" type="ORF">MLD38_012945</name>
</gene>
<keyword evidence="2" id="KW-1185">Reference proteome</keyword>